<keyword evidence="3" id="KW-1185">Reference proteome</keyword>
<comment type="caution">
    <text evidence="2">The sequence shown here is derived from an EMBL/GenBank/DDBJ whole genome shotgun (WGS) entry which is preliminary data.</text>
</comment>
<reference evidence="2 3" key="1">
    <citation type="submission" date="2023-02" db="EMBL/GenBank/DDBJ databases">
        <title>The predominant lactic acid bacteria and yeasts involved in the spontaneous fermentation of millet during the production of the traditional porridge Hausa koko in Ghana.</title>
        <authorList>
            <person name="Atter A."/>
            <person name="Diaz M."/>
        </authorList>
    </citation>
    <scope>NUCLEOTIDE SEQUENCE [LARGE SCALE GENOMIC DNA]</scope>
    <source>
        <strain evidence="2 3">FI11552</strain>
    </source>
</reference>
<dbReference type="Proteomes" id="UP001335665">
    <property type="component" value="Unassembled WGS sequence"/>
</dbReference>
<dbReference type="PIRSF" id="PIRSF031653">
    <property type="entry name" value="UCP031653"/>
    <property type="match status" value="1"/>
</dbReference>
<evidence type="ECO:0000313" key="2">
    <source>
        <dbReference type="EMBL" id="MEE6701092.1"/>
    </source>
</evidence>
<evidence type="ECO:0000256" key="1">
    <source>
        <dbReference type="ARBA" id="ARBA00022490"/>
    </source>
</evidence>
<dbReference type="Pfam" id="PF09902">
    <property type="entry name" value="DUF2129"/>
    <property type="match status" value="1"/>
</dbReference>
<keyword evidence="1" id="KW-0963">Cytoplasm</keyword>
<dbReference type="InterPro" id="IPR016979">
    <property type="entry name" value="DUF2129"/>
</dbReference>
<sequence length="94" mass="11151">MFKLTARRALVVYVNGNRVARALRHYGLVHYVSRRMHYVILYVDQDQIDTVKDKVKHLRAVRRVEESVRPDLDPTLTDLEMTGLYKLHDEDDKQ</sequence>
<evidence type="ECO:0000313" key="3">
    <source>
        <dbReference type="Proteomes" id="UP001335665"/>
    </source>
</evidence>
<accession>A0ABU7SSQ5</accession>
<dbReference type="RefSeq" id="WP_331191611.1">
    <property type="nucleotide sequence ID" value="NZ_JAQSEN010000005.1"/>
</dbReference>
<proteinExistence type="predicted"/>
<dbReference type="EMBL" id="JAQSFA010000009">
    <property type="protein sequence ID" value="MEE6701092.1"/>
    <property type="molecule type" value="Genomic_DNA"/>
</dbReference>
<protein>
    <submittedName>
        <fullName evidence="2">YlbG family protein</fullName>
    </submittedName>
</protein>
<organism evidence="2 3">
    <name type="scientific">Limosilactobacillus pontis</name>
    <dbReference type="NCBI Taxonomy" id="35787"/>
    <lineage>
        <taxon>Bacteria</taxon>
        <taxon>Bacillati</taxon>
        <taxon>Bacillota</taxon>
        <taxon>Bacilli</taxon>
        <taxon>Lactobacillales</taxon>
        <taxon>Lactobacillaceae</taxon>
        <taxon>Limosilactobacillus</taxon>
    </lineage>
</organism>
<gene>
    <name evidence="2" type="ORF">PS396_04690</name>
</gene>
<name>A0ABU7SSQ5_9LACO</name>